<reference evidence="1" key="1">
    <citation type="journal article" date="2014" name="Int. J. Syst. Evol. Microbiol.">
        <title>Complete genome of a new Firmicutes species belonging to the dominant human colonic microbiota ('Ruminococcus bicirculans') reveals two chromosomes and a selective capacity to utilize plant glucans.</title>
        <authorList>
            <consortium name="NISC Comparative Sequencing Program"/>
            <person name="Wegmann U."/>
            <person name="Louis P."/>
            <person name="Goesmann A."/>
            <person name="Henrissat B."/>
            <person name="Duncan S.H."/>
            <person name="Flint H.J."/>
        </authorList>
    </citation>
    <scope>NUCLEOTIDE SEQUENCE</scope>
    <source>
        <strain evidence="1">JCM 17590</strain>
    </source>
</reference>
<organism evidence="1 2">
    <name type="scientific">Gryllotalpicola daejeonensis</name>
    <dbReference type="NCBI Taxonomy" id="993087"/>
    <lineage>
        <taxon>Bacteria</taxon>
        <taxon>Bacillati</taxon>
        <taxon>Actinomycetota</taxon>
        <taxon>Actinomycetes</taxon>
        <taxon>Micrococcales</taxon>
        <taxon>Microbacteriaceae</taxon>
        <taxon>Gryllotalpicola</taxon>
    </lineage>
</organism>
<proteinExistence type="predicted"/>
<sequence length="90" mass="9935">MKIDRSLLMLALLSTSRDQLEAEIDLAIGQARVKGIPATAIAAALGRTSRGHLDESHPRHRVYRDWIAQAQPGDLAVGGRETTDDDRRDF</sequence>
<reference evidence="1" key="2">
    <citation type="submission" date="2023-12" db="EMBL/GenBank/DDBJ databases">
        <authorList>
            <person name="Sun Q."/>
            <person name="Inoue M."/>
        </authorList>
    </citation>
    <scope>NUCLEOTIDE SEQUENCE</scope>
    <source>
        <strain evidence="1">JCM 17590</strain>
    </source>
</reference>
<evidence type="ECO:0000313" key="2">
    <source>
        <dbReference type="Proteomes" id="UP001415169"/>
    </source>
</evidence>
<evidence type="ECO:0008006" key="3">
    <source>
        <dbReference type="Google" id="ProtNLM"/>
    </source>
</evidence>
<keyword evidence="2" id="KW-1185">Reference proteome</keyword>
<dbReference type="EMBL" id="BAABBV010000001">
    <property type="protein sequence ID" value="GAA4153655.1"/>
    <property type="molecule type" value="Genomic_DNA"/>
</dbReference>
<protein>
    <recommendedName>
        <fullName evidence="3">CopG family transcriptional regulator</fullName>
    </recommendedName>
</protein>
<gene>
    <name evidence="1" type="ORF">GCM10022286_00320</name>
</gene>
<accession>A0ABP7ZCS4</accession>
<dbReference type="Proteomes" id="UP001415169">
    <property type="component" value="Unassembled WGS sequence"/>
</dbReference>
<name>A0ABP7ZCS4_9MICO</name>
<comment type="caution">
    <text evidence="1">The sequence shown here is derived from an EMBL/GenBank/DDBJ whole genome shotgun (WGS) entry which is preliminary data.</text>
</comment>
<evidence type="ECO:0000313" key="1">
    <source>
        <dbReference type="EMBL" id="GAA4153655.1"/>
    </source>
</evidence>